<evidence type="ECO:0000256" key="1">
    <source>
        <dbReference type="ARBA" id="ARBA00022670"/>
    </source>
</evidence>
<evidence type="ECO:0000256" key="2">
    <source>
        <dbReference type="ARBA" id="ARBA00022723"/>
    </source>
</evidence>
<feature type="binding site" evidence="6">
    <location>
        <position position="4"/>
    </location>
    <ligand>
        <name>Zn(2+)</name>
        <dbReference type="ChEBI" id="CHEBI:29105"/>
        <label>2</label>
        <note>catalytic</note>
    </ligand>
</feature>
<keyword evidence="3" id="KW-0378">Hydrolase</keyword>
<keyword evidence="9" id="KW-1185">Reference proteome</keyword>
<evidence type="ECO:0000256" key="5">
    <source>
        <dbReference type="PIRSR" id="PIRSR621190-1"/>
    </source>
</evidence>
<feature type="domain" description="Peptidase M10 metallopeptidase" evidence="7">
    <location>
        <begin position="2"/>
        <end position="48"/>
    </location>
</feature>
<evidence type="ECO:0000313" key="9">
    <source>
        <dbReference type="Proteomes" id="UP001459277"/>
    </source>
</evidence>
<dbReference type="SUPFAM" id="SSF55486">
    <property type="entry name" value="Metalloproteases ('zincins'), catalytic domain"/>
    <property type="match status" value="1"/>
</dbReference>
<dbReference type="AlphaFoldDB" id="A0AAW2C7D6"/>
<dbReference type="Proteomes" id="UP001459277">
    <property type="component" value="Unassembled WGS sequence"/>
</dbReference>
<proteinExistence type="predicted"/>
<dbReference type="PANTHER" id="PTHR10201">
    <property type="entry name" value="MATRIX METALLOPROTEINASE"/>
    <property type="match status" value="1"/>
</dbReference>
<dbReference type="InterPro" id="IPR021190">
    <property type="entry name" value="Pept_M10A"/>
</dbReference>
<gene>
    <name evidence="8" type="ORF">SO802_022587</name>
</gene>
<dbReference type="InterPro" id="IPR001818">
    <property type="entry name" value="Pept_M10_metallopeptidase"/>
</dbReference>
<evidence type="ECO:0000256" key="3">
    <source>
        <dbReference type="ARBA" id="ARBA00022801"/>
    </source>
</evidence>
<dbReference type="GO" id="GO:0031012">
    <property type="term" value="C:extracellular matrix"/>
    <property type="evidence" value="ECO:0007669"/>
    <property type="project" value="InterPro"/>
</dbReference>
<evidence type="ECO:0000259" key="7">
    <source>
        <dbReference type="Pfam" id="PF00413"/>
    </source>
</evidence>
<dbReference type="GO" id="GO:0004222">
    <property type="term" value="F:metalloendopeptidase activity"/>
    <property type="evidence" value="ECO:0007669"/>
    <property type="project" value="InterPro"/>
</dbReference>
<sequence>MAMHEIGYLLGLRHSSVVESIMYPAITSRTRKVELHSDDVIGVQYLYGTNLAGIPLIRISCEAQSVSLYIRAWGPSKKPCWTVKGLSPSSASSRQLSIPSTYSSRLVQVFADLKVQSSALSWNR</sequence>
<keyword evidence="2 6" id="KW-0479">Metal-binding</keyword>
<dbReference type="EMBL" id="JAZDWU010000008">
    <property type="protein sequence ID" value="KAK9992884.1"/>
    <property type="molecule type" value="Genomic_DNA"/>
</dbReference>
<dbReference type="GO" id="GO:0030574">
    <property type="term" value="P:collagen catabolic process"/>
    <property type="evidence" value="ECO:0007669"/>
    <property type="project" value="TreeGrafter"/>
</dbReference>
<keyword evidence="1" id="KW-0645">Protease</keyword>
<dbReference type="GO" id="GO:0008270">
    <property type="term" value="F:zinc ion binding"/>
    <property type="evidence" value="ECO:0007669"/>
    <property type="project" value="InterPro"/>
</dbReference>
<accession>A0AAW2C7D6</accession>
<feature type="active site" evidence="5">
    <location>
        <position position="5"/>
    </location>
</feature>
<dbReference type="GO" id="GO:0030198">
    <property type="term" value="P:extracellular matrix organization"/>
    <property type="evidence" value="ECO:0007669"/>
    <property type="project" value="TreeGrafter"/>
</dbReference>
<evidence type="ECO:0000256" key="4">
    <source>
        <dbReference type="ARBA" id="ARBA00022833"/>
    </source>
</evidence>
<dbReference type="InterPro" id="IPR024079">
    <property type="entry name" value="MetalloPept_cat_dom_sf"/>
</dbReference>
<reference evidence="8 9" key="1">
    <citation type="submission" date="2024-01" db="EMBL/GenBank/DDBJ databases">
        <title>A telomere-to-telomere, gap-free genome of sweet tea (Lithocarpus litseifolius).</title>
        <authorList>
            <person name="Zhou J."/>
        </authorList>
    </citation>
    <scope>NUCLEOTIDE SEQUENCE [LARGE SCALE GENOMIC DNA]</scope>
    <source>
        <strain evidence="8">Zhou-2022a</strain>
        <tissue evidence="8">Leaf</tissue>
    </source>
</reference>
<comment type="cofactor">
    <cofactor evidence="6">
        <name>Zn(2+)</name>
        <dbReference type="ChEBI" id="CHEBI:29105"/>
    </cofactor>
    <text evidence="6">Binds 2 Zn(2+) ions per subunit.</text>
</comment>
<comment type="caution">
    <text evidence="8">The sequence shown here is derived from an EMBL/GenBank/DDBJ whole genome shotgun (WGS) entry which is preliminary data.</text>
</comment>
<protein>
    <recommendedName>
        <fullName evidence="7">Peptidase M10 metallopeptidase domain-containing protein</fullName>
    </recommendedName>
</protein>
<feature type="binding site" evidence="6">
    <location>
        <position position="22"/>
    </location>
    <ligand>
        <name>Zn(2+)</name>
        <dbReference type="ChEBI" id="CHEBI:29105"/>
        <label>2</label>
        <note>catalytic</note>
    </ligand>
</feature>
<dbReference type="PRINTS" id="PR00138">
    <property type="entry name" value="MATRIXIN"/>
</dbReference>
<name>A0AAW2C7D6_9ROSI</name>
<keyword evidence="4 6" id="KW-0862">Zinc</keyword>
<dbReference type="Pfam" id="PF00413">
    <property type="entry name" value="Peptidase_M10"/>
    <property type="match status" value="1"/>
</dbReference>
<dbReference type="Gene3D" id="3.40.390.10">
    <property type="entry name" value="Collagenase (Catalytic Domain)"/>
    <property type="match status" value="1"/>
</dbReference>
<dbReference type="GO" id="GO:0006508">
    <property type="term" value="P:proteolysis"/>
    <property type="evidence" value="ECO:0007669"/>
    <property type="project" value="UniProtKB-KW"/>
</dbReference>
<feature type="binding site" evidence="6">
    <location>
        <position position="14"/>
    </location>
    <ligand>
        <name>Zn(2+)</name>
        <dbReference type="ChEBI" id="CHEBI:29105"/>
        <label>2</label>
        <note>catalytic</note>
    </ligand>
</feature>
<evidence type="ECO:0000313" key="8">
    <source>
        <dbReference type="EMBL" id="KAK9992884.1"/>
    </source>
</evidence>
<organism evidence="8 9">
    <name type="scientific">Lithocarpus litseifolius</name>
    <dbReference type="NCBI Taxonomy" id="425828"/>
    <lineage>
        <taxon>Eukaryota</taxon>
        <taxon>Viridiplantae</taxon>
        <taxon>Streptophyta</taxon>
        <taxon>Embryophyta</taxon>
        <taxon>Tracheophyta</taxon>
        <taxon>Spermatophyta</taxon>
        <taxon>Magnoliopsida</taxon>
        <taxon>eudicotyledons</taxon>
        <taxon>Gunneridae</taxon>
        <taxon>Pentapetalae</taxon>
        <taxon>rosids</taxon>
        <taxon>fabids</taxon>
        <taxon>Fagales</taxon>
        <taxon>Fagaceae</taxon>
        <taxon>Lithocarpus</taxon>
    </lineage>
</organism>
<evidence type="ECO:0000256" key="6">
    <source>
        <dbReference type="PIRSR" id="PIRSR621190-2"/>
    </source>
</evidence>
<dbReference type="PANTHER" id="PTHR10201:SF272">
    <property type="entry name" value="METALLOENDOPROTEINASE 5-MMP"/>
    <property type="match status" value="1"/>
</dbReference>